<evidence type="ECO:0000256" key="7">
    <source>
        <dbReference type="ARBA" id="ARBA00023110"/>
    </source>
</evidence>
<dbReference type="FunFam" id="2.40.100.10:FF:000022">
    <property type="entry name" value="Peptidyl-prolyl cis-trans isomerase CYP95"/>
    <property type="match status" value="1"/>
</dbReference>
<keyword evidence="6" id="KW-0747">Spliceosome</keyword>
<feature type="region of interest" description="Disordered" evidence="11">
    <location>
        <begin position="286"/>
        <end position="305"/>
    </location>
</feature>
<name>D8LHW8_ECTSI</name>
<dbReference type="OrthoDB" id="194553at2759"/>
<dbReference type="GO" id="GO:0006457">
    <property type="term" value="P:protein folding"/>
    <property type="evidence" value="ECO:0007669"/>
    <property type="project" value="InterPro"/>
</dbReference>
<dbReference type="GO" id="GO:0008380">
    <property type="term" value="P:RNA splicing"/>
    <property type="evidence" value="ECO:0007669"/>
    <property type="project" value="UniProtKB-KW"/>
</dbReference>
<proteinExistence type="inferred from homology"/>
<dbReference type="OMA" id="YFNQHTA"/>
<dbReference type="Proteomes" id="UP000002630">
    <property type="component" value="Linkage Group LG13"/>
</dbReference>
<dbReference type="InterPro" id="IPR013260">
    <property type="entry name" value="mRNA_splic_SYF2"/>
</dbReference>
<keyword evidence="14" id="KW-1185">Reference proteome</keyword>
<comment type="subcellular location">
    <subcellularLocation>
        <location evidence="2">Nucleus</location>
    </subcellularLocation>
</comment>
<evidence type="ECO:0000256" key="10">
    <source>
        <dbReference type="ARBA" id="ARBA00023242"/>
    </source>
</evidence>
<dbReference type="GO" id="GO:0003755">
    <property type="term" value="F:peptidyl-prolyl cis-trans isomerase activity"/>
    <property type="evidence" value="ECO:0007669"/>
    <property type="project" value="UniProtKB-KW"/>
</dbReference>
<evidence type="ECO:0000256" key="1">
    <source>
        <dbReference type="ARBA" id="ARBA00000971"/>
    </source>
</evidence>
<evidence type="ECO:0000256" key="11">
    <source>
        <dbReference type="SAM" id="MobiDB-lite"/>
    </source>
</evidence>
<keyword evidence="8" id="KW-0508">mRNA splicing</keyword>
<dbReference type="PROSITE" id="PS00170">
    <property type="entry name" value="CSA_PPIASE_1"/>
    <property type="match status" value="1"/>
</dbReference>
<evidence type="ECO:0000256" key="6">
    <source>
        <dbReference type="ARBA" id="ARBA00022728"/>
    </source>
</evidence>
<dbReference type="SUPFAM" id="SSF50891">
    <property type="entry name" value="Cyclophilin-like"/>
    <property type="match status" value="1"/>
</dbReference>
<feature type="compositionally biased region" description="Acidic residues" evidence="11">
    <location>
        <begin position="216"/>
        <end position="241"/>
    </location>
</feature>
<feature type="compositionally biased region" description="Basic and acidic residues" evidence="11">
    <location>
        <begin position="371"/>
        <end position="391"/>
    </location>
</feature>
<evidence type="ECO:0000256" key="3">
    <source>
        <dbReference type="ARBA" id="ARBA00010028"/>
    </source>
</evidence>
<reference evidence="13 14" key="1">
    <citation type="journal article" date="2010" name="Nature">
        <title>The Ectocarpus genome and the independent evolution of multicellularity in brown algae.</title>
        <authorList>
            <person name="Cock J.M."/>
            <person name="Sterck L."/>
            <person name="Rouze P."/>
            <person name="Scornet D."/>
            <person name="Allen A.E."/>
            <person name="Amoutzias G."/>
            <person name="Anthouard V."/>
            <person name="Artiguenave F."/>
            <person name="Aury J.M."/>
            <person name="Badger J.H."/>
            <person name="Beszteri B."/>
            <person name="Billiau K."/>
            <person name="Bonnet E."/>
            <person name="Bothwell J.H."/>
            <person name="Bowler C."/>
            <person name="Boyen C."/>
            <person name="Brownlee C."/>
            <person name="Carrano C.J."/>
            <person name="Charrier B."/>
            <person name="Cho G.Y."/>
            <person name="Coelho S.M."/>
            <person name="Collen J."/>
            <person name="Corre E."/>
            <person name="Da Silva C."/>
            <person name="Delage L."/>
            <person name="Delaroque N."/>
            <person name="Dittami S.M."/>
            <person name="Doulbeau S."/>
            <person name="Elias M."/>
            <person name="Farnham G."/>
            <person name="Gachon C.M."/>
            <person name="Gschloessl B."/>
            <person name="Heesch S."/>
            <person name="Jabbari K."/>
            <person name="Jubin C."/>
            <person name="Kawai H."/>
            <person name="Kimura K."/>
            <person name="Kloareg B."/>
            <person name="Kupper F.C."/>
            <person name="Lang D."/>
            <person name="Le Bail A."/>
            <person name="Leblanc C."/>
            <person name="Lerouge P."/>
            <person name="Lohr M."/>
            <person name="Lopez P.J."/>
            <person name="Martens C."/>
            <person name="Maumus F."/>
            <person name="Michel G."/>
            <person name="Miranda-Saavedra D."/>
            <person name="Morales J."/>
            <person name="Moreau H."/>
            <person name="Motomura T."/>
            <person name="Nagasato C."/>
            <person name="Napoli C.A."/>
            <person name="Nelson D.R."/>
            <person name="Nyvall-Collen P."/>
            <person name="Peters A.F."/>
            <person name="Pommier C."/>
            <person name="Potin P."/>
            <person name="Poulain J."/>
            <person name="Quesneville H."/>
            <person name="Read B."/>
            <person name="Rensing S.A."/>
            <person name="Ritter A."/>
            <person name="Rousvoal S."/>
            <person name="Samanta M."/>
            <person name="Samson G."/>
            <person name="Schroeder D.C."/>
            <person name="Segurens B."/>
            <person name="Strittmatter M."/>
            <person name="Tonon T."/>
            <person name="Tregear J.W."/>
            <person name="Valentin K."/>
            <person name="von Dassow P."/>
            <person name="Yamagishi T."/>
            <person name="Van de Peer Y."/>
            <person name="Wincker P."/>
        </authorList>
    </citation>
    <scope>NUCLEOTIDE SEQUENCE [LARGE SCALE GENOMIC DNA]</scope>
    <source>
        <strain evidence="14">Ec32 / CCAP1310/4</strain>
    </source>
</reference>
<dbReference type="EMBL" id="FN649738">
    <property type="protein sequence ID" value="CBN74399.1"/>
    <property type="molecule type" value="Genomic_DNA"/>
</dbReference>
<dbReference type="Gene3D" id="2.40.100.10">
    <property type="entry name" value="Cyclophilin-like"/>
    <property type="match status" value="1"/>
</dbReference>
<feature type="region of interest" description="Disordered" evidence="11">
    <location>
        <begin position="361"/>
        <end position="391"/>
    </location>
</feature>
<accession>D8LHW8</accession>
<dbReference type="InterPro" id="IPR029000">
    <property type="entry name" value="Cyclophilin-like_dom_sf"/>
</dbReference>
<evidence type="ECO:0000256" key="8">
    <source>
        <dbReference type="ARBA" id="ARBA00023187"/>
    </source>
</evidence>
<evidence type="ECO:0000313" key="13">
    <source>
        <dbReference type="EMBL" id="CBN74399.1"/>
    </source>
</evidence>
<dbReference type="GO" id="GO:0006397">
    <property type="term" value="P:mRNA processing"/>
    <property type="evidence" value="ECO:0007669"/>
    <property type="project" value="UniProtKB-KW"/>
</dbReference>
<evidence type="ECO:0000256" key="9">
    <source>
        <dbReference type="ARBA" id="ARBA00023235"/>
    </source>
</evidence>
<comment type="catalytic activity">
    <reaction evidence="1">
        <text>[protein]-peptidylproline (omega=180) = [protein]-peptidylproline (omega=0)</text>
        <dbReference type="Rhea" id="RHEA:16237"/>
        <dbReference type="Rhea" id="RHEA-COMP:10747"/>
        <dbReference type="Rhea" id="RHEA-COMP:10748"/>
        <dbReference type="ChEBI" id="CHEBI:83833"/>
        <dbReference type="ChEBI" id="CHEBI:83834"/>
        <dbReference type="EC" id="5.2.1.8"/>
    </reaction>
</comment>
<sequence>MASSSANQGEGGPQIFMDIRIGDRKVGRMVFELYASVVPRTSENFRALCTGERGVSKKTNQRLHFKDSIFHRIIPGFMAQGGDFTRGDGTGGESIYGDKFADENFVRSHEGRGLLSMANAGPHTNGSQFFITFGTAPHLDGRHTVFGKIVEGMEVLDIMEKVSTGGNDRPRLAVTIDDCGQVGEVVEDDEQAGGVSGQVGQAGAAGGEADARRSTEEDESVAQKEEEEEEEEEEVLEEPDEATLGKMSSVEQRLFKIRLKMNKGRRANKKAVKDEYNRLSDPGYAAKMRTKEKEEAKKRWEAEMKERGLSKDEAFMMETAQSADITAQQNNKKEKHKAAFGWNVFNQDALFKGYKKRLDKLPKAKAGSESARMEDTAEYGTRDDADSKGMQRVVDELVEKGKRKEAFSRRRSEHSATDIDYINDRNKHFNKKIKRAYDKYTVEIRQNLERGTAL</sequence>
<dbReference type="InterPro" id="IPR002130">
    <property type="entry name" value="Cyclophilin-type_PPIase_dom"/>
</dbReference>
<keyword evidence="7" id="KW-0697">Rotamase</keyword>
<keyword evidence="10" id="KW-0539">Nucleus</keyword>
<feature type="compositionally biased region" description="Basic and acidic residues" evidence="11">
    <location>
        <begin position="289"/>
        <end position="305"/>
    </location>
</feature>
<protein>
    <recommendedName>
        <fullName evidence="4">peptidylprolyl isomerase</fullName>
        <ecNumber evidence="4">5.2.1.8</ecNumber>
    </recommendedName>
</protein>
<feature type="region of interest" description="Disordered" evidence="11">
    <location>
        <begin position="190"/>
        <end position="248"/>
    </location>
</feature>
<feature type="domain" description="PPIase cyclophilin-type" evidence="12">
    <location>
        <begin position="16"/>
        <end position="181"/>
    </location>
</feature>
<evidence type="ECO:0000313" key="14">
    <source>
        <dbReference type="Proteomes" id="UP000002630"/>
    </source>
</evidence>
<dbReference type="eggNOG" id="KOG0865">
    <property type="taxonomic scope" value="Eukaryota"/>
</dbReference>
<organism evidence="13 14">
    <name type="scientific">Ectocarpus siliculosus</name>
    <name type="common">Brown alga</name>
    <name type="synonym">Conferva siliculosa</name>
    <dbReference type="NCBI Taxonomy" id="2880"/>
    <lineage>
        <taxon>Eukaryota</taxon>
        <taxon>Sar</taxon>
        <taxon>Stramenopiles</taxon>
        <taxon>Ochrophyta</taxon>
        <taxon>PX clade</taxon>
        <taxon>Phaeophyceae</taxon>
        <taxon>Ectocarpales</taxon>
        <taxon>Ectocarpaceae</taxon>
        <taxon>Ectocarpus</taxon>
    </lineage>
</organism>
<dbReference type="PROSITE" id="PS50072">
    <property type="entry name" value="CSA_PPIASE_2"/>
    <property type="match status" value="1"/>
</dbReference>
<dbReference type="EMBL" id="FN648376">
    <property type="protein sequence ID" value="CBN74399.1"/>
    <property type="molecule type" value="Genomic_DNA"/>
</dbReference>
<gene>
    <name evidence="13" type="ORF">Esi_0020_0103</name>
</gene>
<evidence type="ECO:0000256" key="5">
    <source>
        <dbReference type="ARBA" id="ARBA00022664"/>
    </source>
</evidence>
<dbReference type="InParanoid" id="D8LHW8"/>
<dbReference type="STRING" id="2880.D8LHW8"/>
<dbReference type="Pfam" id="PF08231">
    <property type="entry name" value="SYF2"/>
    <property type="match status" value="1"/>
</dbReference>
<dbReference type="InterPro" id="IPR020892">
    <property type="entry name" value="Cyclophilin-type_PPIase_CS"/>
</dbReference>
<dbReference type="eggNOG" id="KOG2609">
    <property type="taxonomic scope" value="Eukaryota"/>
</dbReference>
<dbReference type="PANTHER" id="PTHR11071">
    <property type="entry name" value="PEPTIDYL-PROLYL CIS-TRANS ISOMERASE"/>
    <property type="match status" value="1"/>
</dbReference>
<dbReference type="EC" id="5.2.1.8" evidence="4"/>
<dbReference type="GO" id="GO:0016018">
    <property type="term" value="F:cyclosporin A binding"/>
    <property type="evidence" value="ECO:0007669"/>
    <property type="project" value="TreeGrafter"/>
</dbReference>
<dbReference type="CDD" id="cd01926">
    <property type="entry name" value="cyclophilin_ABH_like"/>
    <property type="match status" value="1"/>
</dbReference>
<keyword evidence="9" id="KW-0413">Isomerase</keyword>
<dbReference type="GO" id="GO:0005737">
    <property type="term" value="C:cytoplasm"/>
    <property type="evidence" value="ECO:0007669"/>
    <property type="project" value="TreeGrafter"/>
</dbReference>
<dbReference type="PANTHER" id="PTHR11071:SF561">
    <property type="entry name" value="PEPTIDYL-PROLYL CIS-TRANS ISOMERASE D-RELATED"/>
    <property type="match status" value="1"/>
</dbReference>
<dbReference type="PRINTS" id="PR00153">
    <property type="entry name" value="CSAPPISMRASE"/>
</dbReference>
<evidence type="ECO:0000256" key="4">
    <source>
        <dbReference type="ARBA" id="ARBA00013194"/>
    </source>
</evidence>
<evidence type="ECO:0000256" key="2">
    <source>
        <dbReference type="ARBA" id="ARBA00004123"/>
    </source>
</evidence>
<dbReference type="AlphaFoldDB" id="D8LHW8"/>
<evidence type="ECO:0000259" key="12">
    <source>
        <dbReference type="PROSITE" id="PS50072"/>
    </source>
</evidence>
<keyword evidence="5" id="KW-0507">mRNA processing</keyword>
<dbReference type="Pfam" id="PF00160">
    <property type="entry name" value="Pro_isomerase"/>
    <property type="match status" value="1"/>
</dbReference>
<comment type="similarity">
    <text evidence="3">Belongs to the SYF2 family.</text>
</comment>
<dbReference type="GO" id="GO:0005681">
    <property type="term" value="C:spliceosomal complex"/>
    <property type="evidence" value="ECO:0007669"/>
    <property type="project" value="UniProtKB-KW"/>
</dbReference>